<evidence type="ECO:0000256" key="5">
    <source>
        <dbReference type="ARBA" id="ARBA00022927"/>
    </source>
</evidence>
<evidence type="ECO:0000313" key="12">
    <source>
        <dbReference type="Proteomes" id="UP000054845"/>
    </source>
</evidence>
<keyword evidence="12" id="KW-1185">Reference proteome</keyword>
<protein>
    <submittedName>
        <fullName evidence="11">Mitochondrial outer membrane translocase complex, subunit Tom5</fullName>
    </submittedName>
</protein>
<dbReference type="Pfam" id="PF10642">
    <property type="entry name" value="Tom5"/>
    <property type="match status" value="1"/>
</dbReference>
<dbReference type="GO" id="GO:0005741">
    <property type="term" value="C:mitochondrial outer membrane"/>
    <property type="evidence" value="ECO:0007669"/>
    <property type="project" value="UniProtKB-SubCell"/>
</dbReference>
<comment type="similarity">
    <text evidence="9">Belongs to the Tom5 family.</text>
</comment>
<dbReference type="Proteomes" id="UP000054845">
    <property type="component" value="Unassembled WGS sequence"/>
</dbReference>
<evidence type="ECO:0000256" key="8">
    <source>
        <dbReference type="ARBA" id="ARBA00023136"/>
    </source>
</evidence>
<dbReference type="InterPro" id="IPR019603">
    <property type="entry name" value="Tom5"/>
</dbReference>
<keyword evidence="7" id="KW-0496">Mitochondrion</keyword>
<name>A0A0P1BJB5_9BASI</name>
<proteinExistence type="inferred from homology"/>
<evidence type="ECO:0000256" key="9">
    <source>
        <dbReference type="ARBA" id="ARBA00025716"/>
    </source>
</evidence>
<feature type="transmembrane region" description="Helical" evidence="10">
    <location>
        <begin position="28"/>
        <end position="46"/>
    </location>
</feature>
<keyword evidence="5" id="KW-0653">Protein transport</keyword>
<evidence type="ECO:0000256" key="6">
    <source>
        <dbReference type="ARBA" id="ARBA00022989"/>
    </source>
</evidence>
<keyword evidence="8 10" id="KW-0472">Membrane</keyword>
<comment type="subcellular location">
    <subcellularLocation>
        <location evidence="1">Mitochondrion outer membrane</location>
        <topology evidence="1">Single-pass membrane protein</topology>
    </subcellularLocation>
</comment>
<evidence type="ECO:0000256" key="3">
    <source>
        <dbReference type="ARBA" id="ARBA00022692"/>
    </source>
</evidence>
<evidence type="ECO:0000313" key="11">
    <source>
        <dbReference type="EMBL" id="CEH15773.1"/>
    </source>
</evidence>
<sequence>MFGGPPPPPSALEVAAMRARAHATLKSFVTYAAGLYATPYIFHYIGKLLR</sequence>
<evidence type="ECO:0000256" key="10">
    <source>
        <dbReference type="SAM" id="Phobius"/>
    </source>
</evidence>
<dbReference type="OrthoDB" id="3348469at2759"/>
<keyword evidence="2" id="KW-0813">Transport</keyword>
<evidence type="ECO:0000256" key="2">
    <source>
        <dbReference type="ARBA" id="ARBA00022448"/>
    </source>
</evidence>
<dbReference type="AlphaFoldDB" id="A0A0P1BJB5"/>
<dbReference type="GO" id="GO:0015031">
    <property type="term" value="P:protein transport"/>
    <property type="evidence" value="ECO:0007669"/>
    <property type="project" value="UniProtKB-KW"/>
</dbReference>
<keyword evidence="3 10" id="KW-0812">Transmembrane</keyword>
<evidence type="ECO:0000256" key="7">
    <source>
        <dbReference type="ARBA" id="ARBA00023128"/>
    </source>
</evidence>
<dbReference type="GO" id="GO:0006626">
    <property type="term" value="P:protein targeting to mitochondrion"/>
    <property type="evidence" value="ECO:0007669"/>
    <property type="project" value="UniProtKB-ARBA"/>
</dbReference>
<reference evidence="12" key="1">
    <citation type="submission" date="2014-09" db="EMBL/GenBank/DDBJ databases">
        <authorList>
            <person name="Sharma Rahul"/>
            <person name="Thines Marco"/>
        </authorList>
    </citation>
    <scope>NUCLEOTIDE SEQUENCE [LARGE SCALE GENOMIC DNA]</scope>
</reference>
<keyword evidence="6 10" id="KW-1133">Transmembrane helix</keyword>
<organism evidence="11 12">
    <name type="scientific">Ceraceosorus bombacis</name>
    <dbReference type="NCBI Taxonomy" id="401625"/>
    <lineage>
        <taxon>Eukaryota</taxon>
        <taxon>Fungi</taxon>
        <taxon>Dikarya</taxon>
        <taxon>Basidiomycota</taxon>
        <taxon>Ustilaginomycotina</taxon>
        <taxon>Exobasidiomycetes</taxon>
        <taxon>Ceraceosorales</taxon>
        <taxon>Ceraceosoraceae</taxon>
        <taxon>Ceraceosorus</taxon>
    </lineage>
</organism>
<accession>A0A0P1BJB5</accession>
<dbReference type="EMBL" id="CCYA01000272">
    <property type="protein sequence ID" value="CEH15773.1"/>
    <property type="molecule type" value="Genomic_DNA"/>
</dbReference>
<keyword evidence="4" id="KW-1000">Mitochondrion outer membrane</keyword>
<evidence type="ECO:0000256" key="4">
    <source>
        <dbReference type="ARBA" id="ARBA00022787"/>
    </source>
</evidence>
<evidence type="ECO:0000256" key="1">
    <source>
        <dbReference type="ARBA" id="ARBA00004572"/>
    </source>
</evidence>